<dbReference type="AlphaFoldDB" id="A0AAV9M0B8"/>
<evidence type="ECO:0000313" key="2">
    <source>
        <dbReference type="Proteomes" id="UP001311915"/>
    </source>
</evidence>
<comment type="caution">
    <text evidence="1">The sequence shown here is derived from an EMBL/GenBank/DDBJ whole genome shotgun (WGS) entry which is preliminary data.</text>
</comment>
<reference evidence="1 2" key="1">
    <citation type="submission" date="2023-10" db="EMBL/GenBank/DDBJ databases">
        <title>Genome-Wide Identification Analysis in wild type Solanum Pinnatisectum Reveals Some Genes Defensing Phytophthora Infestans.</title>
        <authorList>
            <person name="Sun C."/>
        </authorList>
    </citation>
    <scope>NUCLEOTIDE SEQUENCE [LARGE SCALE GENOMIC DNA]</scope>
    <source>
        <strain evidence="1">LQN</strain>
        <tissue evidence="1">Leaf</tissue>
    </source>
</reference>
<keyword evidence="2" id="KW-1185">Reference proteome</keyword>
<organism evidence="1 2">
    <name type="scientific">Solanum pinnatisectum</name>
    <name type="common">tansyleaf nightshade</name>
    <dbReference type="NCBI Taxonomy" id="50273"/>
    <lineage>
        <taxon>Eukaryota</taxon>
        <taxon>Viridiplantae</taxon>
        <taxon>Streptophyta</taxon>
        <taxon>Embryophyta</taxon>
        <taxon>Tracheophyta</taxon>
        <taxon>Spermatophyta</taxon>
        <taxon>Magnoliopsida</taxon>
        <taxon>eudicotyledons</taxon>
        <taxon>Gunneridae</taxon>
        <taxon>Pentapetalae</taxon>
        <taxon>asterids</taxon>
        <taxon>lamiids</taxon>
        <taxon>Solanales</taxon>
        <taxon>Solanaceae</taxon>
        <taxon>Solanoideae</taxon>
        <taxon>Solaneae</taxon>
        <taxon>Solanum</taxon>
    </lineage>
</organism>
<accession>A0AAV9M0B8</accession>
<gene>
    <name evidence="1" type="ORF">R3W88_024337</name>
</gene>
<sequence length="65" mass="7377">MSTPTEEVSIGLKSTIEEVYTRLKHLQSVIEEVFTHQKDLKSAIEEISTHLKEPNPPLKMSTPTE</sequence>
<dbReference type="Proteomes" id="UP001311915">
    <property type="component" value="Unassembled WGS sequence"/>
</dbReference>
<evidence type="ECO:0000313" key="1">
    <source>
        <dbReference type="EMBL" id="KAK4731349.1"/>
    </source>
</evidence>
<protein>
    <submittedName>
        <fullName evidence="1">Uncharacterized protein</fullName>
    </submittedName>
</protein>
<name>A0AAV9M0B8_9SOLN</name>
<dbReference type="EMBL" id="JAWPEI010000003">
    <property type="protein sequence ID" value="KAK4731349.1"/>
    <property type="molecule type" value="Genomic_DNA"/>
</dbReference>
<proteinExistence type="predicted"/>